<evidence type="ECO:0000313" key="3">
    <source>
        <dbReference type="Proteomes" id="UP000318478"/>
    </source>
</evidence>
<dbReference type="Proteomes" id="UP000318478">
    <property type="component" value="Unassembled WGS sequence"/>
</dbReference>
<proteinExistence type="predicted"/>
<dbReference type="InterPro" id="IPR019934">
    <property type="entry name" value="CHP03545"/>
</dbReference>
<dbReference type="AlphaFoldDB" id="A0A5C5YTF4"/>
<dbReference type="NCBIfam" id="TIGR03545">
    <property type="entry name" value="TIGR03545 family protein"/>
    <property type="match status" value="1"/>
</dbReference>
<keyword evidence="3" id="KW-1185">Reference proteome</keyword>
<feature type="coiled-coil region" evidence="1">
    <location>
        <begin position="178"/>
        <end position="205"/>
    </location>
</feature>
<gene>
    <name evidence="2" type="ORF">Pla123a_10360</name>
</gene>
<dbReference type="EMBL" id="SJPO01000002">
    <property type="protein sequence ID" value="TWT78245.1"/>
    <property type="molecule type" value="Genomic_DNA"/>
</dbReference>
<keyword evidence="1" id="KW-0175">Coiled coil</keyword>
<organism evidence="2 3">
    <name type="scientific">Posidoniimonas polymericola</name>
    <dbReference type="NCBI Taxonomy" id="2528002"/>
    <lineage>
        <taxon>Bacteria</taxon>
        <taxon>Pseudomonadati</taxon>
        <taxon>Planctomycetota</taxon>
        <taxon>Planctomycetia</taxon>
        <taxon>Pirellulales</taxon>
        <taxon>Lacipirellulaceae</taxon>
        <taxon>Posidoniimonas</taxon>
    </lineage>
</organism>
<evidence type="ECO:0008006" key="4">
    <source>
        <dbReference type="Google" id="ProtNLM"/>
    </source>
</evidence>
<reference evidence="2 3" key="1">
    <citation type="submission" date="2019-02" db="EMBL/GenBank/DDBJ databases">
        <title>Deep-cultivation of Planctomycetes and their phenomic and genomic characterization uncovers novel biology.</title>
        <authorList>
            <person name="Wiegand S."/>
            <person name="Jogler M."/>
            <person name="Boedeker C."/>
            <person name="Pinto D."/>
            <person name="Vollmers J."/>
            <person name="Rivas-Marin E."/>
            <person name="Kohn T."/>
            <person name="Peeters S.H."/>
            <person name="Heuer A."/>
            <person name="Rast P."/>
            <person name="Oberbeckmann S."/>
            <person name="Bunk B."/>
            <person name="Jeske O."/>
            <person name="Meyerdierks A."/>
            <person name="Storesund J.E."/>
            <person name="Kallscheuer N."/>
            <person name="Luecker S."/>
            <person name="Lage O.M."/>
            <person name="Pohl T."/>
            <person name="Merkel B.J."/>
            <person name="Hornburger P."/>
            <person name="Mueller R.-W."/>
            <person name="Bruemmer F."/>
            <person name="Labrenz M."/>
            <person name="Spormann A.M."/>
            <person name="Op Den Camp H."/>
            <person name="Overmann J."/>
            <person name="Amann R."/>
            <person name="Jetten M.S.M."/>
            <person name="Mascher T."/>
            <person name="Medema M.H."/>
            <person name="Devos D.P."/>
            <person name="Kaster A.-K."/>
            <person name="Ovreas L."/>
            <person name="Rohde M."/>
            <person name="Galperin M.Y."/>
            <person name="Jogler C."/>
        </authorList>
    </citation>
    <scope>NUCLEOTIDE SEQUENCE [LARGE SCALE GENOMIC DNA]</scope>
    <source>
        <strain evidence="2 3">Pla123a</strain>
    </source>
</reference>
<accession>A0A5C5YTF4</accession>
<name>A0A5C5YTF4_9BACT</name>
<feature type="coiled-coil region" evidence="1">
    <location>
        <begin position="529"/>
        <end position="556"/>
    </location>
</feature>
<evidence type="ECO:0000313" key="2">
    <source>
        <dbReference type="EMBL" id="TWT78245.1"/>
    </source>
</evidence>
<comment type="caution">
    <text evidence="2">The sequence shown here is derived from an EMBL/GenBank/DDBJ whole genome shotgun (WGS) entry which is preliminary data.</text>
</comment>
<sequence>MRIFRWGYIVPRVVLLLLLALFSEYGAAYALRLAAVQSGQAAVGAKVEIAGGSASLLRTNAEFTGIAVADPRDPMTNLIEAERLTLDFDSAAALRKKAWVSEGELAGLRFGTPRETSGALPESEQDEDAAGGFALPNLITAEATEQWLSGVQDRFTADMQLESVRLAKELRQKWPVEYSSLEQRAKQLQTEIKSFTAKVKEARSNPLRNVEFLQGVPKEITRFKAELAEIKQRLAMLPAQVKADREAVAVARQHDEAMIREKLNVKNIDAESVSTYLLGDQIAGPVSELVAWLRWARKLAPTSGDAGEGRSRGVDVLLPGVKQTPDLLVRSLKVSGATRLAGRPLEFSGVLSDFTTQPRVLGEPMRLCLTTSGAAPIEVRAKLNRCGDVPTDELVIDCPAMAIPRLALGDAEKLGLTVDPSTAALSVSLQITGEELAGDMQLVQQNVRVTPHLKASFGGVIQDSQLEESLAKQLAQTPRMVTTVTLSGNLDDPKWKVWSTAGPAVAEAMDNAVRGLAASQASKLMDEGKQTVAAELQQLTGELDQLNNKVAAAIGAPAESLQALAGAAAGGTLNGIGSRLAPMGSLFK</sequence>
<evidence type="ECO:0000256" key="1">
    <source>
        <dbReference type="SAM" id="Coils"/>
    </source>
</evidence>
<protein>
    <recommendedName>
        <fullName evidence="4">TIGR03545 family protein</fullName>
    </recommendedName>
</protein>